<comment type="caution">
    <text evidence="1">The sequence shown here is derived from an EMBL/GenBank/DDBJ whole genome shotgun (WGS) entry which is preliminary data.</text>
</comment>
<gene>
    <name evidence="1" type="ORF">Nepgr_007885</name>
</gene>
<evidence type="ECO:0000313" key="1">
    <source>
        <dbReference type="EMBL" id="GMH06045.1"/>
    </source>
</evidence>
<sequence length="102" mass="11177">MDISWFLVVEPLCKITIYGTNALAGDVLDDRIDHIGVTGYSPGRRCVCCCYCYAKLQNLCCMGLSLKMCPMDGPHCIDYKFSILRSDCRFIANGIAGSPVVG</sequence>
<reference evidence="1" key="1">
    <citation type="submission" date="2023-05" db="EMBL/GenBank/DDBJ databases">
        <title>Nepenthes gracilis genome sequencing.</title>
        <authorList>
            <person name="Fukushima K."/>
        </authorList>
    </citation>
    <scope>NUCLEOTIDE SEQUENCE</scope>
    <source>
        <strain evidence="1">SING2019-196</strain>
    </source>
</reference>
<evidence type="ECO:0000313" key="2">
    <source>
        <dbReference type="Proteomes" id="UP001279734"/>
    </source>
</evidence>
<proteinExistence type="predicted"/>
<protein>
    <submittedName>
        <fullName evidence="1">Uncharacterized protein</fullName>
    </submittedName>
</protein>
<organism evidence="1 2">
    <name type="scientific">Nepenthes gracilis</name>
    <name type="common">Slender pitcher plant</name>
    <dbReference type="NCBI Taxonomy" id="150966"/>
    <lineage>
        <taxon>Eukaryota</taxon>
        <taxon>Viridiplantae</taxon>
        <taxon>Streptophyta</taxon>
        <taxon>Embryophyta</taxon>
        <taxon>Tracheophyta</taxon>
        <taxon>Spermatophyta</taxon>
        <taxon>Magnoliopsida</taxon>
        <taxon>eudicotyledons</taxon>
        <taxon>Gunneridae</taxon>
        <taxon>Pentapetalae</taxon>
        <taxon>Caryophyllales</taxon>
        <taxon>Nepenthaceae</taxon>
        <taxon>Nepenthes</taxon>
    </lineage>
</organism>
<keyword evidence="2" id="KW-1185">Reference proteome</keyword>
<dbReference type="AlphaFoldDB" id="A0AAD3XIV7"/>
<dbReference type="Proteomes" id="UP001279734">
    <property type="component" value="Unassembled WGS sequence"/>
</dbReference>
<accession>A0AAD3XIV7</accession>
<name>A0AAD3XIV7_NEPGR</name>
<dbReference type="EMBL" id="BSYO01000006">
    <property type="protein sequence ID" value="GMH06045.1"/>
    <property type="molecule type" value="Genomic_DNA"/>
</dbReference>